<proteinExistence type="inferred from homology"/>
<keyword evidence="4" id="KW-0378">Hydrolase</keyword>
<dbReference type="Proteomes" id="UP001500556">
    <property type="component" value="Unassembled WGS sequence"/>
</dbReference>
<gene>
    <name evidence="7" type="ORF">GCM10025782_00110</name>
</gene>
<keyword evidence="3" id="KW-0540">Nuclease</keyword>
<dbReference type="InterPro" id="IPR003761">
    <property type="entry name" value="Exonuc_VII_S"/>
</dbReference>
<dbReference type="Pfam" id="PF02609">
    <property type="entry name" value="Exonuc_VII_S"/>
    <property type="match status" value="1"/>
</dbReference>
<comment type="caution">
    <text evidence="7">The sequence shown here is derived from an EMBL/GenBank/DDBJ whole genome shotgun (WGS) entry which is preliminary data.</text>
</comment>
<accession>A0ABP8XHP6</accession>
<evidence type="ECO:0000256" key="1">
    <source>
        <dbReference type="ARBA" id="ARBA00009998"/>
    </source>
</evidence>
<dbReference type="EC" id="3.1.11.6" evidence="6"/>
<dbReference type="Gene3D" id="1.10.287.1040">
    <property type="entry name" value="Exonuclease VII, small subunit"/>
    <property type="match status" value="1"/>
</dbReference>
<evidence type="ECO:0000256" key="3">
    <source>
        <dbReference type="ARBA" id="ARBA00022722"/>
    </source>
</evidence>
<evidence type="ECO:0000256" key="5">
    <source>
        <dbReference type="ARBA" id="ARBA00022839"/>
    </source>
</evidence>
<keyword evidence="5" id="KW-0269">Exonuclease</keyword>
<dbReference type="PANTHER" id="PTHR34137:SF1">
    <property type="entry name" value="EXODEOXYRIBONUCLEASE 7 SMALL SUBUNIT"/>
    <property type="match status" value="1"/>
</dbReference>
<dbReference type="PANTHER" id="PTHR34137">
    <property type="entry name" value="EXODEOXYRIBONUCLEASE 7 SMALL SUBUNIT"/>
    <property type="match status" value="1"/>
</dbReference>
<keyword evidence="2" id="KW-0963">Cytoplasm</keyword>
<keyword evidence="8" id="KW-1185">Reference proteome</keyword>
<evidence type="ECO:0000313" key="7">
    <source>
        <dbReference type="EMBL" id="GAA4708326.1"/>
    </source>
</evidence>
<dbReference type="NCBIfam" id="TIGR01280">
    <property type="entry name" value="xseB"/>
    <property type="match status" value="1"/>
</dbReference>
<protein>
    <recommendedName>
        <fullName evidence="6">Exodeoxyribonuclease VII small subunit</fullName>
        <ecNumber evidence="6">3.1.11.6</ecNumber>
    </recommendedName>
</protein>
<evidence type="ECO:0000256" key="4">
    <source>
        <dbReference type="ARBA" id="ARBA00022801"/>
    </source>
</evidence>
<evidence type="ECO:0000313" key="8">
    <source>
        <dbReference type="Proteomes" id="UP001500556"/>
    </source>
</evidence>
<name>A0ABP8XHP6_9MICO</name>
<dbReference type="RefSeq" id="WP_345500308.1">
    <property type="nucleotide sequence ID" value="NZ_BAABLO010000001.1"/>
</dbReference>
<evidence type="ECO:0000256" key="2">
    <source>
        <dbReference type="ARBA" id="ARBA00022490"/>
    </source>
</evidence>
<dbReference type="EMBL" id="BAABLO010000001">
    <property type="protein sequence ID" value="GAA4708326.1"/>
    <property type="molecule type" value="Genomic_DNA"/>
</dbReference>
<comment type="similarity">
    <text evidence="1">Belongs to the XseB family.</text>
</comment>
<dbReference type="SUPFAM" id="SSF116842">
    <property type="entry name" value="XseB-like"/>
    <property type="match status" value="1"/>
</dbReference>
<dbReference type="NCBIfam" id="NF002139">
    <property type="entry name" value="PRK00977.1-3"/>
    <property type="match status" value="1"/>
</dbReference>
<organism evidence="7 8">
    <name type="scientific">Pedococcus ginsenosidimutans</name>
    <dbReference type="NCBI Taxonomy" id="490570"/>
    <lineage>
        <taxon>Bacteria</taxon>
        <taxon>Bacillati</taxon>
        <taxon>Actinomycetota</taxon>
        <taxon>Actinomycetes</taxon>
        <taxon>Micrococcales</taxon>
        <taxon>Intrasporangiaceae</taxon>
        <taxon>Pedococcus</taxon>
    </lineage>
</organism>
<sequence length="82" mass="8846">MAKGAQQDPSAAPGTAEEFADVAELTYEQARDELIDIVAQLEGGQVGLEESMRLWRRGEALASHCSTWLDGAEAALTQDDPR</sequence>
<dbReference type="InterPro" id="IPR037004">
    <property type="entry name" value="Exonuc_VII_ssu_sf"/>
</dbReference>
<reference evidence="8" key="1">
    <citation type="journal article" date="2019" name="Int. J. Syst. Evol. Microbiol.">
        <title>The Global Catalogue of Microorganisms (GCM) 10K type strain sequencing project: providing services to taxonomists for standard genome sequencing and annotation.</title>
        <authorList>
            <consortium name="The Broad Institute Genomics Platform"/>
            <consortium name="The Broad Institute Genome Sequencing Center for Infectious Disease"/>
            <person name="Wu L."/>
            <person name="Ma J."/>
        </authorList>
    </citation>
    <scope>NUCLEOTIDE SEQUENCE [LARGE SCALE GENOMIC DNA]</scope>
    <source>
        <strain evidence="8">JCM 18961</strain>
    </source>
</reference>
<evidence type="ECO:0000256" key="6">
    <source>
        <dbReference type="NCBIfam" id="TIGR01280"/>
    </source>
</evidence>